<name>Q2J3Q3_RHOP2</name>
<feature type="signal peptide" evidence="1">
    <location>
        <begin position="1"/>
        <end position="23"/>
    </location>
</feature>
<evidence type="ECO:0000256" key="1">
    <source>
        <dbReference type="SAM" id="SignalP"/>
    </source>
</evidence>
<proteinExistence type="predicted"/>
<protein>
    <recommendedName>
        <fullName evidence="4">DUF3551 domain-containing protein</fullName>
    </recommendedName>
</protein>
<sequence>MKNRIWLVTVLAVSTLAASAASAKPYKWCIDDGISDSLQCEFTTLRECRASVSGTGGECTINPKLKFGKAKANKAAAQ</sequence>
<dbReference type="HOGENOM" id="CLU_171100_0_1_5"/>
<dbReference type="OrthoDB" id="8256163at2"/>
<keyword evidence="3" id="KW-1185">Reference proteome</keyword>
<dbReference type="Pfam" id="PF12071">
    <property type="entry name" value="DUF3551"/>
    <property type="match status" value="1"/>
</dbReference>
<keyword evidence="1" id="KW-0732">Signal</keyword>
<accession>Q2J3Q3</accession>
<dbReference type="Proteomes" id="UP000008809">
    <property type="component" value="Chromosome"/>
</dbReference>
<dbReference type="KEGG" id="rpb:RPB_0196"/>
<evidence type="ECO:0000313" key="3">
    <source>
        <dbReference type="Proteomes" id="UP000008809"/>
    </source>
</evidence>
<dbReference type="AlphaFoldDB" id="Q2J3Q3"/>
<reference evidence="2 3" key="1">
    <citation type="submission" date="2006-01" db="EMBL/GenBank/DDBJ databases">
        <title>Complete sequence of Rhodopseudomonas palustris HaA2.</title>
        <authorList>
            <consortium name="US DOE Joint Genome Institute"/>
            <person name="Copeland A."/>
            <person name="Lucas S."/>
            <person name="Lapidus A."/>
            <person name="Barry K."/>
            <person name="Detter J.C."/>
            <person name="Glavina T."/>
            <person name="Hammon N."/>
            <person name="Israni S."/>
            <person name="Pitluck S."/>
            <person name="Chain P."/>
            <person name="Malfatti S."/>
            <person name="Shin M."/>
            <person name="Vergez L."/>
            <person name="Schmutz J."/>
            <person name="Larimer F."/>
            <person name="Land M."/>
            <person name="Hauser L."/>
            <person name="Pelletier D.A."/>
            <person name="Kyrpides N."/>
            <person name="Anderson I."/>
            <person name="Oda Y."/>
            <person name="Harwood C.S."/>
            <person name="Richardson P."/>
        </authorList>
    </citation>
    <scope>NUCLEOTIDE SEQUENCE [LARGE SCALE GENOMIC DNA]</scope>
    <source>
        <strain evidence="2 3">HaA2</strain>
    </source>
</reference>
<organism evidence="2 3">
    <name type="scientific">Rhodopseudomonas palustris (strain HaA2)</name>
    <dbReference type="NCBI Taxonomy" id="316058"/>
    <lineage>
        <taxon>Bacteria</taxon>
        <taxon>Pseudomonadati</taxon>
        <taxon>Pseudomonadota</taxon>
        <taxon>Alphaproteobacteria</taxon>
        <taxon>Hyphomicrobiales</taxon>
        <taxon>Nitrobacteraceae</taxon>
        <taxon>Rhodopseudomonas</taxon>
    </lineage>
</organism>
<dbReference type="EMBL" id="CP000250">
    <property type="protein sequence ID" value="ABD04907.1"/>
    <property type="molecule type" value="Genomic_DNA"/>
</dbReference>
<dbReference type="InterPro" id="IPR021937">
    <property type="entry name" value="DUF3551"/>
</dbReference>
<evidence type="ECO:0000313" key="2">
    <source>
        <dbReference type="EMBL" id="ABD04907.1"/>
    </source>
</evidence>
<gene>
    <name evidence="2" type="ordered locus">RPB_0196</name>
</gene>
<evidence type="ECO:0008006" key="4">
    <source>
        <dbReference type="Google" id="ProtNLM"/>
    </source>
</evidence>
<feature type="chain" id="PRO_5004210241" description="DUF3551 domain-containing protein" evidence="1">
    <location>
        <begin position="24"/>
        <end position="78"/>
    </location>
</feature>